<dbReference type="InterPro" id="IPR008136">
    <property type="entry name" value="CinA_C"/>
</dbReference>
<dbReference type="Proteomes" id="UP000594749">
    <property type="component" value="Chromosome"/>
</dbReference>
<feature type="domain" description="CinA C-terminal" evidence="1">
    <location>
        <begin position="203"/>
        <end position="355"/>
    </location>
</feature>
<dbReference type="NCBIfam" id="TIGR00199">
    <property type="entry name" value="PncC_domain"/>
    <property type="match status" value="1"/>
</dbReference>
<sequence length="364" mass="40645">MQELILIIGSDIKINGPFFNYILKDYVENFGSLADIKFIETGAEIFKILENLSLEYDKITAYASSENFPLIAKIIASLTNDMLEIKDGFLTPTLAKKTSQKSFVITLNKALINLVEANPLDKLPKLLLDKSDDYTKFYIYGFEYESIKETFEELSSKFDMDIDITNYSKFIAFVKVKERKFGDMSSFLDECKTLFKNKIIFNKNLAEFVVTILKQKAQKISFAESCTAGLIASKIGEISGASDVFDGSVVTYANHIKNSWLGVSDEILQENGAVSKECVLKMLEGALKMSGADYALAVSGVAGPTGGSDEKPVGTVFIGAMRRDKNVIVKRFLFSGDRNYIREESTNVAFSLLFEVGEFFKEIE</sequence>
<dbReference type="Pfam" id="PF02464">
    <property type="entry name" value="CinA"/>
    <property type="match status" value="1"/>
</dbReference>
<evidence type="ECO:0000259" key="1">
    <source>
        <dbReference type="Pfam" id="PF02464"/>
    </source>
</evidence>
<gene>
    <name evidence="2" type="ORF">IMC76_01275</name>
</gene>
<dbReference type="EMBL" id="CP063078">
    <property type="protein sequence ID" value="QOQ87480.1"/>
    <property type="molecule type" value="Genomic_DNA"/>
</dbReference>
<dbReference type="Gene3D" id="3.90.950.20">
    <property type="entry name" value="CinA-like"/>
    <property type="match status" value="1"/>
</dbReference>
<evidence type="ECO:0000313" key="2">
    <source>
        <dbReference type="EMBL" id="QOQ87480.1"/>
    </source>
</evidence>
<dbReference type="RefSeq" id="WP_025803045.1">
    <property type="nucleotide sequence ID" value="NZ_CP053842.1"/>
</dbReference>
<keyword evidence="3" id="KW-1185">Reference proteome</keyword>
<name>A0A7M1LGC2_9BACT</name>
<dbReference type="AlphaFoldDB" id="A0A7M1LGC2"/>
<accession>A0A7M1LGC2</accession>
<reference evidence="2 3" key="1">
    <citation type="submission" date="2020-10" db="EMBL/GenBank/DDBJ databases">
        <title>Campylobacter and Helicobacter PacBio genomes.</title>
        <authorList>
            <person name="Lane C."/>
        </authorList>
    </citation>
    <scope>NUCLEOTIDE SEQUENCE [LARGE SCALE GENOMIC DNA]</scope>
    <source>
        <strain evidence="2 3">2016D-0077</strain>
    </source>
</reference>
<dbReference type="OrthoDB" id="9801454at2"/>
<dbReference type="InterPro" id="IPR036653">
    <property type="entry name" value="CinA-like_C"/>
</dbReference>
<protein>
    <submittedName>
        <fullName evidence="2">CinA family protein</fullName>
    </submittedName>
</protein>
<proteinExistence type="predicted"/>
<dbReference type="SUPFAM" id="SSF142433">
    <property type="entry name" value="CinA-like"/>
    <property type="match status" value="1"/>
</dbReference>
<organism evidence="2 3">
    <name type="scientific">Campylobacter corcagiensis</name>
    <dbReference type="NCBI Taxonomy" id="1448857"/>
    <lineage>
        <taxon>Bacteria</taxon>
        <taxon>Pseudomonadati</taxon>
        <taxon>Campylobacterota</taxon>
        <taxon>Epsilonproteobacteria</taxon>
        <taxon>Campylobacterales</taxon>
        <taxon>Campylobacteraceae</taxon>
        <taxon>Campylobacter</taxon>
    </lineage>
</organism>
<evidence type="ECO:0000313" key="3">
    <source>
        <dbReference type="Proteomes" id="UP000594749"/>
    </source>
</evidence>